<organism evidence="11 12">
    <name type="scientific">Pseudomonas asplenii</name>
    <dbReference type="NCBI Taxonomy" id="53407"/>
    <lineage>
        <taxon>Bacteria</taxon>
        <taxon>Pseudomonadati</taxon>
        <taxon>Pseudomonadota</taxon>
        <taxon>Gammaproteobacteria</taxon>
        <taxon>Pseudomonadales</taxon>
        <taxon>Pseudomonadaceae</taxon>
        <taxon>Pseudomonas</taxon>
    </lineage>
</organism>
<comment type="similarity">
    <text evidence="7">Belongs to the class-V pyridoxal-phosphate-dependent aminotransferase family. PhnW subfamily.</text>
</comment>
<keyword evidence="3 7" id="KW-0808">Transferase</keyword>
<evidence type="ECO:0000256" key="9">
    <source>
        <dbReference type="PIRSR" id="PIRSR000524-50"/>
    </source>
</evidence>
<dbReference type="NCBIfam" id="TIGR03301">
    <property type="entry name" value="PhnW-AepZ"/>
    <property type="match status" value="1"/>
</dbReference>
<reference evidence="12" key="1">
    <citation type="submission" date="2016-10" db="EMBL/GenBank/DDBJ databases">
        <authorList>
            <person name="Varghese N."/>
            <person name="Submissions S."/>
        </authorList>
    </citation>
    <scope>NUCLEOTIDE SEQUENCE [LARGE SCALE GENOMIC DNA]</scope>
    <source>
        <strain evidence="12">ATCC 23835</strain>
    </source>
</reference>
<dbReference type="GO" id="GO:0019700">
    <property type="term" value="P:organic phosphonate catabolic process"/>
    <property type="evidence" value="ECO:0007669"/>
    <property type="project" value="UniProtKB-UniRule"/>
</dbReference>
<name>A0A1H1WLG0_9PSED</name>
<comment type="subunit">
    <text evidence="7">Homodimer.</text>
</comment>
<dbReference type="InterPro" id="IPR015422">
    <property type="entry name" value="PyrdxlP-dep_Trfase_small"/>
</dbReference>
<accession>A0A1H1WLG0</accession>
<keyword evidence="5 7" id="KW-0670">Pyruvate</keyword>
<protein>
    <recommendedName>
        <fullName evidence="7">2-aminoethylphosphonate--pyruvate transaminase</fullName>
        <ecNumber evidence="7">2.6.1.37</ecNumber>
    </recommendedName>
    <alternativeName>
        <fullName evidence="7">2-aminoethylphosphonate aminotransferase</fullName>
    </alternativeName>
    <alternativeName>
        <fullName evidence="7">AEP transaminase</fullName>
        <shortName evidence="7">AEPT</shortName>
    </alternativeName>
</protein>
<comment type="function">
    <text evidence="7">Involved in phosphonate degradation.</text>
</comment>
<dbReference type="Pfam" id="PF00266">
    <property type="entry name" value="Aminotran_5"/>
    <property type="match status" value="1"/>
</dbReference>
<dbReference type="EC" id="2.6.1.37" evidence="7"/>
<dbReference type="NCBIfam" id="TIGR02326">
    <property type="entry name" value="transamin_PhnW"/>
    <property type="match status" value="1"/>
</dbReference>
<evidence type="ECO:0000256" key="1">
    <source>
        <dbReference type="ARBA" id="ARBA00001933"/>
    </source>
</evidence>
<dbReference type="Proteomes" id="UP000199524">
    <property type="component" value="Chromosome I"/>
</dbReference>
<comment type="catalytic activity">
    <reaction evidence="6 7">
        <text>(2-aminoethyl)phosphonate + pyruvate = phosphonoacetaldehyde + L-alanine</text>
        <dbReference type="Rhea" id="RHEA:17021"/>
        <dbReference type="ChEBI" id="CHEBI:15361"/>
        <dbReference type="ChEBI" id="CHEBI:57418"/>
        <dbReference type="ChEBI" id="CHEBI:57972"/>
        <dbReference type="ChEBI" id="CHEBI:58383"/>
        <dbReference type="EC" id="2.6.1.37"/>
    </reaction>
</comment>
<gene>
    <name evidence="7" type="primary">phnW</name>
    <name evidence="11" type="ORF">SAMN05216598_3486</name>
</gene>
<dbReference type="PANTHER" id="PTHR42778:SF1">
    <property type="entry name" value="2-AMINOETHYLPHOSPHONATE--PYRUVATE TRANSAMINASE"/>
    <property type="match status" value="1"/>
</dbReference>
<dbReference type="Gene3D" id="3.90.1150.10">
    <property type="entry name" value="Aspartate Aminotransferase, domain 1"/>
    <property type="match status" value="1"/>
</dbReference>
<dbReference type="InterPro" id="IPR000192">
    <property type="entry name" value="Aminotrans_V_dom"/>
</dbReference>
<feature type="binding site" evidence="8">
    <location>
        <position position="338"/>
    </location>
    <ligand>
        <name>substrate</name>
    </ligand>
</feature>
<proteinExistence type="inferred from homology"/>
<dbReference type="AlphaFoldDB" id="A0A1H1WLG0"/>
<evidence type="ECO:0000256" key="7">
    <source>
        <dbReference type="HAMAP-Rule" id="MF_01376"/>
    </source>
</evidence>
<evidence type="ECO:0000256" key="2">
    <source>
        <dbReference type="ARBA" id="ARBA00022576"/>
    </source>
</evidence>
<dbReference type="PIRSF" id="PIRSF000524">
    <property type="entry name" value="SPT"/>
    <property type="match status" value="1"/>
</dbReference>
<evidence type="ECO:0000259" key="10">
    <source>
        <dbReference type="Pfam" id="PF00266"/>
    </source>
</evidence>
<dbReference type="InterPro" id="IPR015421">
    <property type="entry name" value="PyrdxlP-dep_Trfase_major"/>
</dbReference>
<feature type="modified residue" description="N6-(pyridoxal phosphate)lysine" evidence="7 9">
    <location>
        <position position="193"/>
    </location>
</feature>
<dbReference type="GeneID" id="300208422"/>
<dbReference type="InterPro" id="IPR024169">
    <property type="entry name" value="SP_NH2Trfase/AEP_transaminase"/>
</dbReference>
<dbReference type="Gene3D" id="3.40.640.10">
    <property type="entry name" value="Type I PLP-dependent aspartate aminotransferase-like (Major domain)"/>
    <property type="match status" value="1"/>
</dbReference>
<dbReference type="EMBL" id="LT629777">
    <property type="protein sequence ID" value="SDS98097.1"/>
    <property type="molecule type" value="Genomic_DNA"/>
</dbReference>
<dbReference type="PANTHER" id="PTHR42778">
    <property type="entry name" value="2-AMINOETHYLPHOSPHONATE--PYRUVATE TRANSAMINASE"/>
    <property type="match status" value="1"/>
</dbReference>
<evidence type="ECO:0000313" key="11">
    <source>
        <dbReference type="EMBL" id="SDS98097.1"/>
    </source>
</evidence>
<evidence type="ECO:0000256" key="4">
    <source>
        <dbReference type="ARBA" id="ARBA00022898"/>
    </source>
</evidence>
<dbReference type="InterPro" id="IPR012703">
    <property type="entry name" value="NH2EtPonate_pyrv_transaminase"/>
</dbReference>
<dbReference type="InterPro" id="IPR015424">
    <property type="entry name" value="PyrdxlP-dep_Trfase"/>
</dbReference>
<dbReference type="GO" id="GO:0047304">
    <property type="term" value="F:2-aminoethylphosphonate-pyruvate transaminase activity"/>
    <property type="evidence" value="ECO:0007669"/>
    <property type="project" value="UniProtKB-UniRule"/>
</dbReference>
<evidence type="ECO:0000256" key="3">
    <source>
        <dbReference type="ARBA" id="ARBA00022679"/>
    </source>
</evidence>
<sequence length="385" mass="41456">MSTAAPILLTPGPLTTSARTRQALLQDWGSWDERFNRLTASVCERLLTIVNGAESHHCVPLQGSGTFAVEAAIGTLVPRDGKVLVLINGAYGKRLAAICAVLGRTFCTLETAEDQPCDAAEVEQRLLADPAISHVALIHCETGTGLLNPLEPIAEVVARHGKRLIIDAMSSFGALPIDARRVPFEALIAASGKCLEGVPGMGFVLAHKASLAAAAGNSHSLAMDLHDQQAYLARTGQWRFTPPTHVVAALHEALLQYQEQGGQPARHRRYTDNCQVLLDELARLGLRSFLPAAIQAPIIVTVHAPQDPRYDFKTLYERVKAKGFILYPGKLTEVDTFRVGCIGDVSRHDLQAAARAIGEALNEMDVTPLQIPGVATPTMNTHLRA</sequence>
<dbReference type="SUPFAM" id="SSF53383">
    <property type="entry name" value="PLP-dependent transferases"/>
    <property type="match status" value="1"/>
</dbReference>
<dbReference type="RefSeq" id="WP_090206902.1">
    <property type="nucleotide sequence ID" value="NZ_LT629777.1"/>
</dbReference>
<keyword evidence="4 7" id="KW-0663">Pyridoxal phosphate</keyword>
<keyword evidence="2 7" id="KW-0032">Aminotransferase</keyword>
<evidence type="ECO:0000313" key="12">
    <source>
        <dbReference type="Proteomes" id="UP000199524"/>
    </source>
</evidence>
<dbReference type="NCBIfam" id="NF010006">
    <property type="entry name" value="PRK13479.1"/>
    <property type="match status" value="1"/>
</dbReference>
<evidence type="ECO:0000256" key="5">
    <source>
        <dbReference type="ARBA" id="ARBA00023317"/>
    </source>
</evidence>
<dbReference type="HAMAP" id="MF_01376">
    <property type="entry name" value="PhnW_aminotrans_5"/>
    <property type="match status" value="1"/>
</dbReference>
<comment type="cofactor">
    <cofactor evidence="1 7 9">
        <name>pyridoxal 5'-phosphate</name>
        <dbReference type="ChEBI" id="CHEBI:597326"/>
    </cofactor>
</comment>
<evidence type="ECO:0000256" key="6">
    <source>
        <dbReference type="ARBA" id="ARBA00049460"/>
    </source>
</evidence>
<keyword evidence="12" id="KW-1185">Reference proteome</keyword>
<feature type="domain" description="Aminotransferase class V" evidence="10">
    <location>
        <begin position="46"/>
        <end position="302"/>
    </location>
</feature>
<evidence type="ECO:0000256" key="8">
    <source>
        <dbReference type="PIRSR" id="PIRSR000524-1"/>
    </source>
</evidence>